<dbReference type="RefSeq" id="WP_024486956.1">
    <property type="nucleotide sequence ID" value="NZ_CAMKUH010000019.1"/>
</dbReference>
<sequence length="250" mass="27289">MSFNSQVQKLAPGELIQLIEIDGTAFGAAIMRFHAHNIPHTQAEIAAAGNDALRLKPKSIWWQGNEYEAYPYEITGLAATSDGSQPTPRLSVANLSNLVSSLCLTFNDMVQAKVRVHDTFAKYLDAANFPEGNALADASQERVQVFYIDSKSTETNSVVEFQLCTPFDLQGQQLPSRQIHGLCTWCIRGWYRSGRGCDYSGGACFDKDDKPIDDPALDVCGGRVSSCKKRFGDAQPLAFGGFPGSNLLGR</sequence>
<dbReference type="STRING" id="47917.AV650_24000"/>
<dbReference type="NCBIfam" id="TIGR01600">
    <property type="entry name" value="phage_tail_L"/>
    <property type="match status" value="1"/>
</dbReference>
<dbReference type="GO" id="GO:0030430">
    <property type="term" value="C:host cell cytoplasm"/>
    <property type="evidence" value="ECO:0007669"/>
    <property type="project" value="InterPro"/>
</dbReference>
<dbReference type="KEGG" id="sfw:WN53_01255"/>
<organism evidence="1 2">
    <name type="scientific">Serratia fonticola</name>
    <dbReference type="NCBI Taxonomy" id="47917"/>
    <lineage>
        <taxon>Bacteria</taxon>
        <taxon>Pseudomonadati</taxon>
        <taxon>Pseudomonadota</taxon>
        <taxon>Gammaproteobacteria</taxon>
        <taxon>Enterobacterales</taxon>
        <taxon>Yersiniaceae</taxon>
        <taxon>Serratia</taxon>
    </lineage>
</organism>
<evidence type="ECO:0000313" key="1">
    <source>
        <dbReference type="EMBL" id="VEI74187.1"/>
    </source>
</evidence>
<name>A0A0F7H6I6_SERFO</name>
<dbReference type="EMBL" id="LR134492">
    <property type="protein sequence ID" value="VEI74187.1"/>
    <property type="molecule type" value="Genomic_DNA"/>
</dbReference>
<dbReference type="InterPro" id="IPR006487">
    <property type="entry name" value="Phage_lambda_L"/>
</dbReference>
<gene>
    <name evidence="1" type="ORF">NCTC13193_04517</name>
</gene>
<dbReference type="Proteomes" id="UP000270487">
    <property type="component" value="Chromosome"/>
</dbReference>
<evidence type="ECO:0000313" key="2">
    <source>
        <dbReference type="Proteomes" id="UP000270487"/>
    </source>
</evidence>
<dbReference type="GeneID" id="30318777"/>
<accession>A0A0F7H6I6</accession>
<dbReference type="Pfam" id="PF05100">
    <property type="entry name" value="Phage_tail_L"/>
    <property type="match status" value="1"/>
</dbReference>
<dbReference type="AlphaFoldDB" id="A0A0F7H6I6"/>
<dbReference type="GO" id="GO:0046718">
    <property type="term" value="P:symbiont entry into host cell"/>
    <property type="evidence" value="ECO:0007669"/>
    <property type="project" value="InterPro"/>
</dbReference>
<reference evidence="1 2" key="1">
    <citation type="submission" date="2018-12" db="EMBL/GenBank/DDBJ databases">
        <authorList>
            <consortium name="Pathogen Informatics"/>
        </authorList>
    </citation>
    <scope>NUCLEOTIDE SEQUENCE [LARGE SCALE GENOMIC DNA]</scope>
    <source>
        <strain evidence="1 2">NCTC13193</strain>
    </source>
</reference>
<proteinExistence type="predicted"/>
<protein>
    <submittedName>
        <fullName evidence="1">Phage minor tail protein L</fullName>
    </submittedName>
</protein>
<dbReference type="GO" id="GO:0051536">
    <property type="term" value="F:iron-sulfur cluster binding"/>
    <property type="evidence" value="ECO:0007669"/>
    <property type="project" value="InterPro"/>
</dbReference>